<accession>C0BB54</accession>
<evidence type="ECO:0008006" key="12">
    <source>
        <dbReference type="Google" id="ProtNLM"/>
    </source>
</evidence>
<feature type="transmembrane region" description="Helical" evidence="9">
    <location>
        <begin position="364"/>
        <end position="383"/>
    </location>
</feature>
<evidence type="ECO:0000256" key="5">
    <source>
        <dbReference type="ARBA" id="ARBA00022692"/>
    </source>
</evidence>
<organism evidence="10 11">
    <name type="scientific">Coprococcus comes ATCC 27758</name>
    <dbReference type="NCBI Taxonomy" id="470146"/>
    <lineage>
        <taxon>Bacteria</taxon>
        <taxon>Bacillati</taxon>
        <taxon>Bacillota</taxon>
        <taxon>Clostridia</taxon>
        <taxon>Lachnospirales</taxon>
        <taxon>Lachnospiraceae</taxon>
        <taxon>Coprococcus</taxon>
    </lineage>
</organism>
<dbReference type="GeneID" id="92825293"/>
<dbReference type="Proteomes" id="UP000003793">
    <property type="component" value="Unassembled WGS sequence"/>
</dbReference>
<keyword evidence="6 9" id="KW-1133">Transmembrane helix</keyword>
<feature type="transmembrane region" description="Helical" evidence="9">
    <location>
        <begin position="331"/>
        <end position="352"/>
    </location>
</feature>
<comment type="subcellular location">
    <subcellularLocation>
        <location evidence="1">Cell membrane</location>
        <topology evidence="1">Multi-pass membrane protein</topology>
    </subcellularLocation>
</comment>
<dbReference type="PANTHER" id="PTHR21716:SF53">
    <property type="entry name" value="PERMEASE PERM-RELATED"/>
    <property type="match status" value="1"/>
</dbReference>
<evidence type="ECO:0000256" key="9">
    <source>
        <dbReference type="SAM" id="Phobius"/>
    </source>
</evidence>
<keyword evidence="3" id="KW-0813">Transport</keyword>
<dbReference type="GO" id="GO:0005886">
    <property type="term" value="C:plasma membrane"/>
    <property type="evidence" value="ECO:0007669"/>
    <property type="project" value="UniProtKB-SubCell"/>
</dbReference>
<dbReference type="Pfam" id="PF01594">
    <property type="entry name" value="AI-2E_transport"/>
    <property type="match status" value="1"/>
</dbReference>
<feature type="transmembrane region" description="Helical" evidence="9">
    <location>
        <begin position="304"/>
        <end position="325"/>
    </location>
</feature>
<feature type="region of interest" description="Disordered" evidence="8">
    <location>
        <begin position="1"/>
        <end position="20"/>
    </location>
</feature>
<evidence type="ECO:0000313" key="11">
    <source>
        <dbReference type="Proteomes" id="UP000003793"/>
    </source>
</evidence>
<keyword evidence="4" id="KW-1003">Cell membrane</keyword>
<feature type="transmembrane region" description="Helical" evidence="9">
    <location>
        <begin position="389"/>
        <end position="410"/>
    </location>
</feature>
<keyword evidence="7 9" id="KW-0472">Membrane</keyword>
<feature type="transmembrane region" description="Helical" evidence="9">
    <location>
        <begin position="123"/>
        <end position="144"/>
    </location>
</feature>
<evidence type="ECO:0000256" key="2">
    <source>
        <dbReference type="ARBA" id="ARBA00009773"/>
    </source>
</evidence>
<reference evidence="10 11" key="1">
    <citation type="submission" date="2009-02" db="EMBL/GenBank/DDBJ databases">
        <authorList>
            <person name="Fulton L."/>
            <person name="Clifton S."/>
            <person name="Fulton B."/>
            <person name="Xu J."/>
            <person name="Minx P."/>
            <person name="Pepin K.H."/>
            <person name="Johnson M."/>
            <person name="Bhonagiri V."/>
            <person name="Nash W.E."/>
            <person name="Mardis E.R."/>
            <person name="Wilson R.K."/>
        </authorList>
    </citation>
    <scope>NUCLEOTIDE SEQUENCE [LARGE SCALE GENOMIC DNA]</scope>
    <source>
        <strain evidence="10 11">ATCC 27758</strain>
    </source>
</reference>
<gene>
    <name evidence="10" type="ORF">COPCOM_02310</name>
</gene>
<evidence type="ECO:0000256" key="7">
    <source>
        <dbReference type="ARBA" id="ARBA00023136"/>
    </source>
</evidence>
<evidence type="ECO:0000313" key="10">
    <source>
        <dbReference type="EMBL" id="EEG89328.1"/>
    </source>
</evidence>
<reference evidence="10 11" key="2">
    <citation type="submission" date="2009-03" db="EMBL/GenBank/DDBJ databases">
        <title>Draft genome sequence of Coprococcus comes (ATCC 27758).</title>
        <authorList>
            <person name="Sudarsanam P."/>
            <person name="Ley R."/>
            <person name="Guruge J."/>
            <person name="Turnbaugh P.J."/>
            <person name="Mahowald M."/>
            <person name="Liep D."/>
            <person name="Gordon J."/>
        </authorList>
    </citation>
    <scope>NUCLEOTIDE SEQUENCE [LARGE SCALE GENOMIC DNA]</scope>
    <source>
        <strain evidence="10 11">ATCC 27758</strain>
    </source>
</reference>
<dbReference type="HOGENOM" id="CLU_031275_2_0_9"/>
<keyword evidence="5 9" id="KW-0812">Transmembrane</keyword>
<feature type="transmembrane region" description="Helical" evidence="9">
    <location>
        <begin position="274"/>
        <end position="297"/>
    </location>
</feature>
<sequence length="460" mass="51125">MEKKDNVEKGVSGKPEEKKSAAYYEKRPEFGNRGPSKILLHFRKGITFFLVIAACVIFYFLLLRIEDISVGVSKVIDVLKPILYGMVIAYLLNPIVKQIDRWLIPQLKKKMSQEKAKKVSRSVGVFAALVMLLALILALCNMLIPELYKSIRDMVQTLPGQISDMVTKIISIQKDTSPAGVMARNLLEKGSDALQNWIKQDLLTKVNEVMSNLTVGIINFVSEILNFLIGLIVSVYILFSKETFSAQSKKIVYAVFRTDHANMILHLTKKSNEIFGGFIIGKIIDSMIIGVLCFFGLTLLKMPYILLISVIVGVTNVIPFFGPYIGAIPSAVLILLNDPIKGLSFLIFILVLQQLDGNVIGPKILGNSTGLSAFWVVFSILLGGGLFGFVGMIMGVPTFAVVYYIITMLINHLLEKKKLPLQTSEYGEKSYVDDSGRFVGENPEENDTAVKNGENKKERK</sequence>
<dbReference type="PANTHER" id="PTHR21716">
    <property type="entry name" value="TRANSMEMBRANE PROTEIN"/>
    <property type="match status" value="1"/>
</dbReference>
<comment type="similarity">
    <text evidence="2">Belongs to the autoinducer-2 exporter (AI-2E) (TC 2.A.86) family.</text>
</comment>
<dbReference type="RefSeq" id="WP_008374804.1">
    <property type="nucleotide sequence ID" value="NZ_CP102277.1"/>
</dbReference>
<comment type="caution">
    <text evidence="10">The sequence shown here is derived from an EMBL/GenBank/DDBJ whole genome shotgun (WGS) entry which is preliminary data.</text>
</comment>
<dbReference type="InterPro" id="IPR002549">
    <property type="entry name" value="AI-2E-like"/>
</dbReference>
<feature type="transmembrane region" description="Helical" evidence="9">
    <location>
        <begin position="217"/>
        <end position="239"/>
    </location>
</feature>
<evidence type="ECO:0000256" key="6">
    <source>
        <dbReference type="ARBA" id="ARBA00022989"/>
    </source>
</evidence>
<protein>
    <recommendedName>
        <fullName evidence="12">ATP synthase F0, A subunit</fullName>
    </recommendedName>
</protein>
<evidence type="ECO:0000256" key="8">
    <source>
        <dbReference type="SAM" id="MobiDB-lite"/>
    </source>
</evidence>
<dbReference type="EMBL" id="ABVR01000041">
    <property type="protein sequence ID" value="EEG89328.1"/>
    <property type="molecule type" value="Genomic_DNA"/>
</dbReference>
<evidence type="ECO:0000256" key="4">
    <source>
        <dbReference type="ARBA" id="ARBA00022475"/>
    </source>
</evidence>
<evidence type="ECO:0000256" key="1">
    <source>
        <dbReference type="ARBA" id="ARBA00004651"/>
    </source>
</evidence>
<name>C0BB54_9FIRM</name>
<feature type="region of interest" description="Disordered" evidence="8">
    <location>
        <begin position="432"/>
        <end position="460"/>
    </location>
</feature>
<evidence type="ECO:0000256" key="3">
    <source>
        <dbReference type="ARBA" id="ARBA00022448"/>
    </source>
</evidence>
<dbReference type="AlphaFoldDB" id="C0BB54"/>
<dbReference type="GO" id="GO:0055085">
    <property type="term" value="P:transmembrane transport"/>
    <property type="evidence" value="ECO:0007669"/>
    <property type="project" value="TreeGrafter"/>
</dbReference>
<feature type="transmembrane region" description="Helical" evidence="9">
    <location>
        <begin position="45"/>
        <end position="62"/>
    </location>
</feature>
<proteinExistence type="inferred from homology"/>